<sequence>MFLCVCLGVSEGGLLPCGGQCWSHVVSLVAGDGRSPVMYFVAASFLACRGSTLAAGASACIGHRRSGDRLLPGFCVCLASESAIKNKICVLNHAGQGYWSMPPLSFSTAPGGQEMGLERALSWVTVSADRCKSKATLLFSSFPYCELLRKHTAVRVGLSTTGAATRKKSLVSRPSGGGPQRKSTGRGDTGAITERDYRARLPTHHPAPNTRHGRHNAAPSPRSSRLNAASSSSSAGKSGRTSSCGSWSREGAGGRSICGKSSSQRWSAAPARPGWAQSHHRAGGAPGAASTPSECCSRRASARPPAACPQR</sequence>
<gene>
    <name evidence="1" type="ORF">I4F81_001884</name>
</gene>
<protein>
    <submittedName>
        <fullName evidence="1">Uncharacterized protein</fullName>
    </submittedName>
</protein>
<evidence type="ECO:0000313" key="2">
    <source>
        <dbReference type="Proteomes" id="UP000798662"/>
    </source>
</evidence>
<name>A0ACC3BP54_PYRYE</name>
<dbReference type="Proteomes" id="UP000798662">
    <property type="component" value="Chromosome 1"/>
</dbReference>
<reference evidence="1" key="1">
    <citation type="submission" date="2019-11" db="EMBL/GenBank/DDBJ databases">
        <title>Nori genome reveals adaptations in red seaweeds to the harsh intertidal environment.</title>
        <authorList>
            <person name="Wang D."/>
            <person name="Mao Y."/>
        </authorList>
    </citation>
    <scope>NUCLEOTIDE SEQUENCE</scope>
    <source>
        <tissue evidence="1">Gametophyte</tissue>
    </source>
</reference>
<organism evidence="1 2">
    <name type="scientific">Pyropia yezoensis</name>
    <name type="common">Susabi-nori</name>
    <name type="synonym">Porphyra yezoensis</name>
    <dbReference type="NCBI Taxonomy" id="2788"/>
    <lineage>
        <taxon>Eukaryota</taxon>
        <taxon>Rhodophyta</taxon>
        <taxon>Bangiophyceae</taxon>
        <taxon>Bangiales</taxon>
        <taxon>Bangiaceae</taxon>
        <taxon>Pyropia</taxon>
    </lineage>
</organism>
<proteinExistence type="predicted"/>
<dbReference type="EMBL" id="CM020618">
    <property type="protein sequence ID" value="KAK1859287.1"/>
    <property type="molecule type" value="Genomic_DNA"/>
</dbReference>
<keyword evidence="2" id="KW-1185">Reference proteome</keyword>
<evidence type="ECO:0000313" key="1">
    <source>
        <dbReference type="EMBL" id="KAK1859287.1"/>
    </source>
</evidence>
<comment type="caution">
    <text evidence="1">The sequence shown here is derived from an EMBL/GenBank/DDBJ whole genome shotgun (WGS) entry which is preliminary data.</text>
</comment>
<accession>A0ACC3BP54</accession>